<dbReference type="STRING" id="1218598.LEP1GSC060_0194"/>
<comment type="caution">
    <text evidence="2">The sequence shown here is derived from an EMBL/GenBank/DDBJ whole genome shotgun (WGS) entry which is preliminary data.</text>
</comment>
<evidence type="ECO:0000313" key="3">
    <source>
        <dbReference type="Proteomes" id="UP000012313"/>
    </source>
</evidence>
<gene>
    <name evidence="2" type="ORF">LEP1GSC060_0194</name>
</gene>
<evidence type="ECO:0000256" key="1">
    <source>
        <dbReference type="SAM" id="Phobius"/>
    </source>
</evidence>
<keyword evidence="1" id="KW-1133">Transmembrane helix</keyword>
<dbReference type="Proteomes" id="UP000012313">
    <property type="component" value="Unassembled WGS sequence"/>
</dbReference>
<organism evidence="2 3">
    <name type="scientific">Leptospira weilii serovar Ranarum str. ICFT</name>
    <dbReference type="NCBI Taxonomy" id="1218598"/>
    <lineage>
        <taxon>Bacteria</taxon>
        <taxon>Pseudomonadati</taxon>
        <taxon>Spirochaetota</taxon>
        <taxon>Spirochaetia</taxon>
        <taxon>Leptospirales</taxon>
        <taxon>Leptospiraceae</taxon>
        <taxon>Leptospira</taxon>
    </lineage>
</organism>
<accession>N1WLB0</accession>
<dbReference type="AlphaFoldDB" id="N1WLB0"/>
<proteinExistence type="predicted"/>
<keyword evidence="1" id="KW-0472">Membrane</keyword>
<feature type="transmembrane region" description="Helical" evidence="1">
    <location>
        <begin position="6"/>
        <end position="24"/>
    </location>
</feature>
<evidence type="ECO:0000313" key="2">
    <source>
        <dbReference type="EMBL" id="EMY79775.1"/>
    </source>
</evidence>
<name>N1WLB0_9LEPT</name>
<keyword evidence="3" id="KW-1185">Reference proteome</keyword>
<keyword evidence="1" id="KW-0812">Transmembrane</keyword>
<dbReference type="EMBL" id="AOHC02000004">
    <property type="protein sequence ID" value="EMY79775.1"/>
    <property type="molecule type" value="Genomic_DNA"/>
</dbReference>
<reference evidence="2" key="1">
    <citation type="submission" date="2013-03" db="EMBL/GenBank/DDBJ databases">
        <authorList>
            <person name="Harkins D.M."/>
            <person name="Durkin A.S."/>
            <person name="Brinkac L.M."/>
            <person name="Haft D.H."/>
            <person name="Selengut J.D."/>
            <person name="Sanka R."/>
            <person name="DePew J."/>
            <person name="Purushe J."/>
            <person name="Hartskeerl R.A."/>
            <person name="Ahmed A."/>
            <person name="van der Linden H."/>
            <person name="Goris M.G.A."/>
            <person name="Vinetz J.M."/>
            <person name="Sutton G.G."/>
            <person name="Nierman W.C."/>
            <person name="Fouts D.E."/>
        </authorList>
    </citation>
    <scope>NUCLEOTIDE SEQUENCE [LARGE SCALE GENOMIC DNA]</scope>
    <source>
        <strain evidence="2">ICFT</strain>
    </source>
</reference>
<sequence length="52" mass="6179">MLFTSIRTTIYVSLYSFILMFYFLHTLSQKGTLKISFAVDSDWVFFLRVSPF</sequence>
<protein>
    <submittedName>
        <fullName evidence="2">Uncharacterized protein</fullName>
    </submittedName>
</protein>